<keyword evidence="2" id="KW-1133">Transmembrane helix</keyword>
<protein>
    <submittedName>
        <fullName evidence="3">Uncharacterized protein</fullName>
    </submittedName>
</protein>
<feature type="compositionally biased region" description="Low complexity" evidence="1">
    <location>
        <begin position="119"/>
        <end position="132"/>
    </location>
</feature>
<evidence type="ECO:0000256" key="2">
    <source>
        <dbReference type="SAM" id="Phobius"/>
    </source>
</evidence>
<gene>
    <name evidence="3" type="ORF">DDE84_07785</name>
</gene>
<evidence type="ECO:0000313" key="4">
    <source>
        <dbReference type="Proteomes" id="UP000325415"/>
    </source>
</evidence>
<feature type="region of interest" description="Disordered" evidence="1">
    <location>
        <begin position="186"/>
        <end position="258"/>
    </location>
</feature>
<evidence type="ECO:0000313" key="3">
    <source>
        <dbReference type="EMBL" id="KAE8127799.1"/>
    </source>
</evidence>
<evidence type="ECO:0000256" key="1">
    <source>
        <dbReference type="SAM" id="MobiDB-lite"/>
    </source>
</evidence>
<proteinExistence type="predicted"/>
<feature type="region of interest" description="Disordered" evidence="1">
    <location>
        <begin position="119"/>
        <end position="157"/>
    </location>
</feature>
<feature type="region of interest" description="Disordered" evidence="1">
    <location>
        <begin position="1"/>
        <end position="53"/>
    </location>
</feature>
<dbReference type="RefSeq" id="WP_152581125.1">
    <property type="nucleotide sequence ID" value="NZ_JAKVIV010000005.1"/>
</dbReference>
<feature type="compositionally biased region" description="Basic and acidic residues" evidence="1">
    <location>
        <begin position="133"/>
        <end position="145"/>
    </location>
</feature>
<feature type="transmembrane region" description="Helical" evidence="2">
    <location>
        <begin position="296"/>
        <end position="319"/>
    </location>
</feature>
<organism evidence="3 4">
    <name type="scientific">Bifidobacterium tibiigranuli</name>
    <dbReference type="NCBI Taxonomy" id="2172043"/>
    <lineage>
        <taxon>Bacteria</taxon>
        <taxon>Bacillati</taxon>
        <taxon>Actinomycetota</taxon>
        <taxon>Actinomycetes</taxon>
        <taxon>Bifidobacteriales</taxon>
        <taxon>Bifidobacteriaceae</taxon>
        <taxon>Bifidobacterium</taxon>
    </lineage>
</organism>
<keyword evidence="4" id="KW-1185">Reference proteome</keyword>
<dbReference type="OrthoDB" id="10014829at2"/>
<name>A0A5N6S0N0_9BIFI</name>
<dbReference type="EMBL" id="QDAG01000007">
    <property type="protein sequence ID" value="KAE8127799.1"/>
    <property type="molecule type" value="Genomic_DNA"/>
</dbReference>
<accession>A0A5N6S0N0</accession>
<dbReference type="Proteomes" id="UP000325415">
    <property type="component" value="Unassembled WGS sequence"/>
</dbReference>
<feature type="compositionally biased region" description="Acidic residues" evidence="1">
    <location>
        <begin position="205"/>
        <end position="217"/>
    </location>
</feature>
<feature type="compositionally biased region" description="Polar residues" evidence="1">
    <location>
        <begin position="246"/>
        <end position="255"/>
    </location>
</feature>
<feature type="transmembrane region" description="Helical" evidence="2">
    <location>
        <begin position="331"/>
        <end position="356"/>
    </location>
</feature>
<dbReference type="AlphaFoldDB" id="A0A5N6S0N0"/>
<dbReference type="GeneID" id="78127581"/>
<keyword evidence="2" id="KW-0472">Membrane</keyword>
<keyword evidence="2" id="KW-0812">Transmembrane</keyword>
<comment type="caution">
    <text evidence="3">The sequence shown here is derived from an EMBL/GenBank/DDBJ whole genome shotgun (WGS) entry which is preliminary data.</text>
</comment>
<feature type="compositionally biased region" description="Low complexity" evidence="1">
    <location>
        <begin position="146"/>
        <end position="156"/>
    </location>
</feature>
<feature type="compositionally biased region" description="Basic and acidic residues" evidence="1">
    <location>
        <begin position="9"/>
        <end position="19"/>
    </location>
</feature>
<sequence>MSEFNETPETNRDDVEAVRPAECSTNTAQMPIYNGHVKDDADVTPVPDANTDTGAEATEILGTTAIPDASGNPSAVESFDATEIIEKSEGSDTAETVQLSSALDKAASVEATAVIVSSESIDSAESADASENIDSRETGAEREPDNSGAGANAAGSDVETEYITESAFDAMDASTVAFDGVGEANRAAESNSTAEPNGAVKSNETEGDAAEQTDADEPTSATAQGDQPASTSVPLYATEPPRGYGYQQTGANQQHGAKPQAFWNPQHSQHPQQPYVQVPRESQPVAPLMVKTGPSVATIVFGTLGLVLGAITAAFGLFFPMTAVVDPVVNFRVAIAALCAILGGILIVVALIWALVSWLRRGNRRLDAEDVDTEQAAK</sequence>
<feature type="compositionally biased region" description="Polar residues" evidence="1">
    <location>
        <begin position="219"/>
        <end position="233"/>
    </location>
</feature>
<reference evidence="3 4" key="1">
    <citation type="submission" date="2018-04" db="EMBL/GenBank/DDBJ databases">
        <authorList>
            <person name="Eckel V.P."/>
            <person name="Vogel R.F."/>
        </authorList>
    </citation>
    <scope>NUCLEOTIDE SEQUENCE [LARGE SCALE GENOMIC DNA]</scope>
    <source>
        <strain evidence="4">TMW 2.1764</strain>
    </source>
</reference>